<keyword evidence="3" id="KW-1185">Reference proteome</keyword>
<comment type="caution">
    <text evidence="2">The sequence shown here is derived from an EMBL/GenBank/DDBJ whole genome shotgun (WGS) entry which is preliminary data.</text>
</comment>
<proteinExistence type="predicted"/>
<evidence type="ECO:0000256" key="1">
    <source>
        <dbReference type="SAM" id="MobiDB-lite"/>
    </source>
</evidence>
<protein>
    <submittedName>
        <fullName evidence="2">Uncharacterized protein</fullName>
    </submittedName>
</protein>
<name>A0A4U5M8H6_STECR</name>
<reference evidence="2 3" key="1">
    <citation type="journal article" date="2015" name="Genome Biol.">
        <title>Comparative genomics of Steinernema reveals deeply conserved gene regulatory networks.</title>
        <authorList>
            <person name="Dillman A.R."/>
            <person name="Macchietto M."/>
            <person name="Porter C.F."/>
            <person name="Rogers A."/>
            <person name="Williams B."/>
            <person name="Antoshechkin I."/>
            <person name="Lee M.M."/>
            <person name="Goodwin Z."/>
            <person name="Lu X."/>
            <person name="Lewis E.E."/>
            <person name="Goodrich-Blair H."/>
            <person name="Stock S.P."/>
            <person name="Adams B.J."/>
            <person name="Sternberg P.W."/>
            <person name="Mortazavi A."/>
        </authorList>
    </citation>
    <scope>NUCLEOTIDE SEQUENCE [LARGE SCALE GENOMIC DNA]</scope>
    <source>
        <strain evidence="2 3">ALL</strain>
    </source>
</reference>
<dbReference type="EMBL" id="AZBU02000009">
    <property type="protein sequence ID" value="TKR64923.1"/>
    <property type="molecule type" value="Genomic_DNA"/>
</dbReference>
<reference evidence="2 3" key="2">
    <citation type="journal article" date="2019" name="G3 (Bethesda)">
        <title>Hybrid Assembly of the Genome of the Entomopathogenic Nematode Steinernema carpocapsae Identifies the X-Chromosome.</title>
        <authorList>
            <person name="Serra L."/>
            <person name="Macchietto M."/>
            <person name="Macias-Munoz A."/>
            <person name="McGill C.J."/>
            <person name="Rodriguez I.M."/>
            <person name="Rodriguez B."/>
            <person name="Murad R."/>
            <person name="Mortazavi A."/>
        </authorList>
    </citation>
    <scope>NUCLEOTIDE SEQUENCE [LARGE SCALE GENOMIC DNA]</scope>
    <source>
        <strain evidence="2 3">ALL</strain>
    </source>
</reference>
<feature type="compositionally biased region" description="Polar residues" evidence="1">
    <location>
        <begin position="37"/>
        <end position="49"/>
    </location>
</feature>
<evidence type="ECO:0000313" key="2">
    <source>
        <dbReference type="EMBL" id="TKR64923.1"/>
    </source>
</evidence>
<sequence>MSRRYAPHWRNFSWKGTLGASCSQKYHRVLSQNSLRYSSTGAENTTSSPHPKVRQPQSRIHCIPSLTAQTTHV</sequence>
<dbReference type="AlphaFoldDB" id="A0A4U5M8H6"/>
<evidence type="ECO:0000313" key="3">
    <source>
        <dbReference type="Proteomes" id="UP000298663"/>
    </source>
</evidence>
<gene>
    <name evidence="2" type="ORF">L596_025395</name>
</gene>
<accession>A0A4U5M8H6</accession>
<dbReference type="Proteomes" id="UP000298663">
    <property type="component" value="Unassembled WGS sequence"/>
</dbReference>
<organism evidence="2 3">
    <name type="scientific">Steinernema carpocapsae</name>
    <name type="common">Entomopathogenic nematode</name>
    <dbReference type="NCBI Taxonomy" id="34508"/>
    <lineage>
        <taxon>Eukaryota</taxon>
        <taxon>Metazoa</taxon>
        <taxon>Ecdysozoa</taxon>
        <taxon>Nematoda</taxon>
        <taxon>Chromadorea</taxon>
        <taxon>Rhabditida</taxon>
        <taxon>Tylenchina</taxon>
        <taxon>Panagrolaimomorpha</taxon>
        <taxon>Strongyloidoidea</taxon>
        <taxon>Steinernematidae</taxon>
        <taxon>Steinernema</taxon>
    </lineage>
</organism>
<feature type="region of interest" description="Disordered" evidence="1">
    <location>
        <begin position="37"/>
        <end position="73"/>
    </location>
</feature>